<accession>A0A0D0GI74</accession>
<evidence type="ECO:0000313" key="2">
    <source>
        <dbReference type="EMBL" id="KIO76967.1"/>
    </source>
</evidence>
<dbReference type="PANTHER" id="PTHR42951:SF14">
    <property type="entry name" value="METALLO-BETA-LACTAMASE SUPERFAMILY PROTEIN"/>
    <property type="match status" value="1"/>
</dbReference>
<evidence type="ECO:0000259" key="1">
    <source>
        <dbReference type="SMART" id="SM00849"/>
    </source>
</evidence>
<dbReference type="CDD" id="cd07739">
    <property type="entry name" value="metallo-hydrolase-like_MBL-fold"/>
    <property type="match status" value="1"/>
</dbReference>
<reference evidence="2 3" key="1">
    <citation type="submission" date="2015-01" db="EMBL/GenBank/DDBJ databases">
        <title>Draft genome sequence of Pedobacter sp. NL19 isolated from sludge of an effluent treatment pond in an abandoned uranium mine.</title>
        <authorList>
            <person name="Santos T."/>
            <person name="Caetano T."/>
            <person name="Covas C."/>
            <person name="Cruz A."/>
            <person name="Mendo S."/>
        </authorList>
    </citation>
    <scope>NUCLEOTIDE SEQUENCE [LARGE SCALE GENOMIC DNA]</scope>
    <source>
        <strain evidence="2 3">NL19</strain>
    </source>
</reference>
<dbReference type="Proteomes" id="UP000032049">
    <property type="component" value="Unassembled WGS sequence"/>
</dbReference>
<protein>
    <submittedName>
        <fullName evidence="2">Beta-lactamase</fullName>
    </submittedName>
</protein>
<dbReference type="PANTHER" id="PTHR42951">
    <property type="entry name" value="METALLO-BETA-LACTAMASE DOMAIN-CONTAINING"/>
    <property type="match status" value="1"/>
</dbReference>
<dbReference type="RefSeq" id="WP_041882376.1">
    <property type="nucleotide sequence ID" value="NZ_CP157278.1"/>
</dbReference>
<dbReference type="AlphaFoldDB" id="A0A0D0GI74"/>
<dbReference type="STRING" id="1503925.TH53_12150"/>
<dbReference type="OrthoDB" id="8441428at2"/>
<sequence length="296" mass="32235">MKTNVIISALILTFIVSKTNAQTIKKVETNPLKLTVYNAPETSLGVASVIVSGKTDAILVDAQFTLPDAERVVAELKKTGKNLKAVYISHGDPDFYFGLEVIKKYYPQVTVYATAQTVDHIKATAQSKLDVWGPQLKDAAPKNAVLPQVLKGNSLELEGQQLEILSTDASPERSFVWIPSIKAVIGGINVFGDNFHVWLADDATAEKRADWVAVLDKISALKPEVVVPAHAGAGAAMNAASVKYTKQYLEVYEQQLKKEKTSAGLIAALKKIYPDSKFILALELSAKVNTGEMQWH</sequence>
<gene>
    <name evidence="2" type="ORF">TH53_12150</name>
</gene>
<feature type="domain" description="Metallo-beta-lactamase" evidence="1">
    <location>
        <begin position="45"/>
        <end position="230"/>
    </location>
</feature>
<keyword evidence="3" id="KW-1185">Reference proteome</keyword>
<comment type="caution">
    <text evidence="2">The sequence shown here is derived from an EMBL/GenBank/DDBJ whole genome shotgun (WGS) entry which is preliminary data.</text>
</comment>
<dbReference type="InterPro" id="IPR050855">
    <property type="entry name" value="NDM-1-like"/>
</dbReference>
<organism evidence="2 3">
    <name type="scientific">Pedobacter lusitanus</name>
    <dbReference type="NCBI Taxonomy" id="1503925"/>
    <lineage>
        <taxon>Bacteria</taxon>
        <taxon>Pseudomonadati</taxon>
        <taxon>Bacteroidota</taxon>
        <taxon>Sphingobacteriia</taxon>
        <taxon>Sphingobacteriales</taxon>
        <taxon>Sphingobacteriaceae</taxon>
        <taxon>Pedobacter</taxon>
    </lineage>
</organism>
<dbReference type="EMBL" id="JXRA01000051">
    <property type="protein sequence ID" value="KIO76967.1"/>
    <property type="molecule type" value="Genomic_DNA"/>
</dbReference>
<dbReference type="SMART" id="SM00849">
    <property type="entry name" value="Lactamase_B"/>
    <property type="match status" value="1"/>
</dbReference>
<dbReference type="InterPro" id="IPR001279">
    <property type="entry name" value="Metallo-B-lactamas"/>
</dbReference>
<name>A0A0D0GI74_9SPHI</name>
<dbReference type="InterPro" id="IPR036866">
    <property type="entry name" value="RibonucZ/Hydroxyglut_hydro"/>
</dbReference>
<evidence type="ECO:0000313" key="3">
    <source>
        <dbReference type="Proteomes" id="UP000032049"/>
    </source>
</evidence>
<dbReference type="Gene3D" id="3.60.15.10">
    <property type="entry name" value="Ribonuclease Z/Hydroxyacylglutathione hydrolase-like"/>
    <property type="match status" value="1"/>
</dbReference>
<dbReference type="SUPFAM" id="SSF56281">
    <property type="entry name" value="Metallo-hydrolase/oxidoreductase"/>
    <property type="match status" value="1"/>
</dbReference>
<proteinExistence type="predicted"/>
<dbReference type="Pfam" id="PF00753">
    <property type="entry name" value="Lactamase_B"/>
    <property type="match status" value="1"/>
</dbReference>